<dbReference type="SUPFAM" id="SSF50729">
    <property type="entry name" value="PH domain-like"/>
    <property type="match status" value="1"/>
</dbReference>
<dbReference type="FunCoup" id="A0A0C3H671">
    <property type="interactions" value="946"/>
</dbReference>
<dbReference type="PROSITE" id="PS50858">
    <property type="entry name" value="BSD"/>
    <property type="match status" value="2"/>
</dbReference>
<evidence type="ECO:0000256" key="7">
    <source>
        <dbReference type="SAM" id="Coils"/>
    </source>
</evidence>
<reference evidence="11" key="2">
    <citation type="submission" date="2015-01" db="EMBL/GenBank/DDBJ databases">
        <title>Evolutionary Origins and Diversification of the Mycorrhizal Mutualists.</title>
        <authorList>
            <consortium name="DOE Joint Genome Institute"/>
            <consortium name="Mycorrhizal Genomics Consortium"/>
            <person name="Kohler A."/>
            <person name="Kuo A."/>
            <person name="Nagy L.G."/>
            <person name="Floudas D."/>
            <person name="Copeland A."/>
            <person name="Barry K.W."/>
            <person name="Cichocki N."/>
            <person name="Veneault-Fourrey C."/>
            <person name="LaButti K."/>
            <person name="Lindquist E.A."/>
            <person name="Lipzen A."/>
            <person name="Lundell T."/>
            <person name="Morin E."/>
            <person name="Murat C."/>
            <person name="Riley R."/>
            <person name="Ohm R."/>
            <person name="Sun H."/>
            <person name="Tunlid A."/>
            <person name="Henrissat B."/>
            <person name="Grigoriev I.V."/>
            <person name="Hibbett D.S."/>
            <person name="Martin F."/>
        </authorList>
    </citation>
    <scope>NUCLEOTIDE SEQUENCE [LARGE SCALE GENOMIC DNA]</scope>
    <source>
        <strain evidence="11">Zn</strain>
    </source>
</reference>
<feature type="coiled-coil region" evidence="7">
    <location>
        <begin position="552"/>
        <end position="586"/>
    </location>
</feature>
<protein>
    <recommendedName>
        <fullName evidence="9">BSD domain-containing protein</fullName>
    </recommendedName>
</protein>
<dbReference type="SMART" id="SM00751">
    <property type="entry name" value="BSD"/>
    <property type="match status" value="2"/>
</dbReference>
<evidence type="ECO:0000256" key="5">
    <source>
        <dbReference type="ARBA" id="ARBA00023163"/>
    </source>
</evidence>
<reference evidence="10 11" key="1">
    <citation type="submission" date="2014-04" db="EMBL/GenBank/DDBJ databases">
        <authorList>
            <consortium name="DOE Joint Genome Institute"/>
            <person name="Kuo A."/>
            <person name="Martino E."/>
            <person name="Perotto S."/>
            <person name="Kohler A."/>
            <person name="Nagy L.G."/>
            <person name="Floudas D."/>
            <person name="Copeland A."/>
            <person name="Barry K.W."/>
            <person name="Cichocki N."/>
            <person name="Veneault-Fourrey C."/>
            <person name="LaButti K."/>
            <person name="Lindquist E.A."/>
            <person name="Lipzen A."/>
            <person name="Lundell T."/>
            <person name="Morin E."/>
            <person name="Murat C."/>
            <person name="Sun H."/>
            <person name="Tunlid A."/>
            <person name="Henrissat B."/>
            <person name="Grigoriev I.V."/>
            <person name="Hibbett D.S."/>
            <person name="Martin F."/>
            <person name="Nordberg H.P."/>
            <person name="Cantor M.N."/>
            <person name="Hua S.X."/>
        </authorList>
    </citation>
    <scope>NUCLEOTIDE SEQUENCE [LARGE SCALE GENOMIC DNA]</scope>
    <source>
        <strain evidence="10 11">Zn</strain>
    </source>
</reference>
<dbReference type="Pfam" id="PF03909">
    <property type="entry name" value="BSD"/>
    <property type="match status" value="2"/>
</dbReference>
<dbReference type="FunFam" id="2.30.29.30:FF:000406">
    <property type="entry name" value="Putative RNA polymerase II transcription factor related protein"/>
    <property type="match status" value="1"/>
</dbReference>
<dbReference type="CDD" id="cd13229">
    <property type="entry name" value="PH_TFIIH"/>
    <property type="match status" value="1"/>
</dbReference>
<dbReference type="InParanoid" id="A0A0C3H671"/>
<organism evidence="10 11">
    <name type="scientific">Oidiodendron maius (strain Zn)</name>
    <dbReference type="NCBI Taxonomy" id="913774"/>
    <lineage>
        <taxon>Eukaryota</taxon>
        <taxon>Fungi</taxon>
        <taxon>Dikarya</taxon>
        <taxon>Ascomycota</taxon>
        <taxon>Pezizomycotina</taxon>
        <taxon>Leotiomycetes</taxon>
        <taxon>Leotiomycetes incertae sedis</taxon>
        <taxon>Myxotrichaceae</taxon>
        <taxon>Oidiodendron</taxon>
    </lineage>
</organism>
<evidence type="ECO:0000313" key="10">
    <source>
        <dbReference type="EMBL" id="KIN03641.1"/>
    </source>
</evidence>
<keyword evidence="3" id="KW-0677">Repeat</keyword>
<evidence type="ECO:0000256" key="8">
    <source>
        <dbReference type="SAM" id="MobiDB-lite"/>
    </source>
</evidence>
<gene>
    <name evidence="10" type="ORF">OIDMADRAFT_158355</name>
</gene>
<evidence type="ECO:0000259" key="9">
    <source>
        <dbReference type="PROSITE" id="PS50858"/>
    </source>
</evidence>
<keyword evidence="4" id="KW-0805">Transcription regulation</keyword>
<keyword evidence="11" id="KW-1185">Reference proteome</keyword>
<dbReference type="GO" id="GO:0000439">
    <property type="term" value="C:transcription factor TFIIH core complex"/>
    <property type="evidence" value="ECO:0007669"/>
    <property type="project" value="InterPro"/>
</dbReference>
<feature type="domain" description="BSD" evidence="9">
    <location>
        <begin position="222"/>
        <end position="273"/>
    </location>
</feature>
<dbReference type="GO" id="GO:0006289">
    <property type="term" value="P:nucleotide-excision repair"/>
    <property type="evidence" value="ECO:0007669"/>
    <property type="project" value="InterPro"/>
</dbReference>
<comment type="subcellular location">
    <subcellularLocation>
        <location evidence="1">Nucleus</location>
    </subcellularLocation>
</comment>
<dbReference type="InterPro" id="IPR005607">
    <property type="entry name" value="BSD_dom"/>
</dbReference>
<feature type="region of interest" description="Disordered" evidence="8">
    <location>
        <begin position="318"/>
        <end position="338"/>
    </location>
</feature>
<name>A0A0C3H671_OIDMZ</name>
<dbReference type="GO" id="GO:0006351">
    <property type="term" value="P:DNA-templated transcription"/>
    <property type="evidence" value="ECO:0007669"/>
    <property type="project" value="InterPro"/>
</dbReference>
<keyword evidence="5" id="KW-0804">Transcription</keyword>
<dbReference type="AlphaFoldDB" id="A0A0C3H671"/>
<dbReference type="STRING" id="913774.A0A0C3H671"/>
<evidence type="ECO:0000256" key="3">
    <source>
        <dbReference type="ARBA" id="ARBA00022737"/>
    </source>
</evidence>
<evidence type="ECO:0000256" key="6">
    <source>
        <dbReference type="ARBA" id="ARBA00023242"/>
    </source>
</evidence>
<dbReference type="InterPro" id="IPR027079">
    <property type="entry name" value="Tfb1/GTF2H1"/>
</dbReference>
<sequence length="641" mass="71388">MTPSKGTTNIRGSAAYKKKDGTLSISKDQTSMLWIPIQSRDASSVTINIADITNLQQTPESAPKVMLKVFEKSPDVADPVTHLFHFNSPTNPRGEANSIKDILTNLISAAKATDSSVPRANGASAAMAIANAVKSVTGTNRWYDDAQLKTDIELQQSLMKKDPALHRTYMEARRTKPDTISDSQFNSQFWSTRTNVLRAHAVETHQKRGSYNVLSAVKPRQVDGELKMNISAEQVQLIFSQHPLVKRVYDENVPKLNEMEFWSRFFLSRLFKKLKGGRITEADSTDPIFDRYLDASNDDGLARRLLEAHIPHIIDLEGNEENQGGTKSGNRKDFTMRPGSTAKVPIVRTLNSLSEKIMAHVTPSDIDPADPIGMDEETFNALALKDLQGDAEEHRIMLNIKEQTQFFSNEKSELSAEAALYAKQVPSEVLMELETDFDPAMMERSAAGGFDLQAAIGVLEHSDSEEDEEEKSPHVGSKASRLDAQKHILKGIAARRLEIDGSSSQNALAGLSQKIFDRLTLTHATTTEFLHHFWVVFLSGDPDRAGELAKMVETLERAMDRIKAVAADAEREREEVIQKQKKHIRDVWEQTGKKLKWNANSVSGGEKVVREMMAPTIKTLQKASREYRKALATESIDASMS</sequence>
<accession>A0A0C3H671</accession>
<evidence type="ECO:0000256" key="2">
    <source>
        <dbReference type="ARBA" id="ARBA00009448"/>
    </source>
</evidence>
<evidence type="ECO:0000256" key="1">
    <source>
        <dbReference type="ARBA" id="ARBA00004123"/>
    </source>
</evidence>
<dbReference type="HOGENOM" id="CLU_019188_1_0_1"/>
<keyword evidence="7" id="KW-0175">Coiled coil</keyword>
<dbReference type="OrthoDB" id="360521at2759"/>
<dbReference type="Proteomes" id="UP000054321">
    <property type="component" value="Unassembled WGS sequence"/>
</dbReference>
<evidence type="ECO:0000256" key="4">
    <source>
        <dbReference type="ARBA" id="ARBA00023015"/>
    </source>
</evidence>
<dbReference type="EMBL" id="KN832873">
    <property type="protein sequence ID" value="KIN03641.1"/>
    <property type="molecule type" value="Genomic_DNA"/>
</dbReference>
<dbReference type="InterPro" id="IPR011993">
    <property type="entry name" value="PH-like_dom_sf"/>
</dbReference>
<proteinExistence type="inferred from homology"/>
<feature type="domain" description="BSD" evidence="9">
    <location>
        <begin position="142"/>
        <end position="201"/>
    </location>
</feature>
<dbReference type="InterPro" id="IPR013876">
    <property type="entry name" value="TFIIH_BTF_p62_N"/>
</dbReference>
<comment type="similarity">
    <text evidence="2">Belongs to the TFB1 family.</text>
</comment>
<evidence type="ECO:0000313" key="11">
    <source>
        <dbReference type="Proteomes" id="UP000054321"/>
    </source>
</evidence>
<keyword evidence="6" id="KW-0539">Nucleus</keyword>
<dbReference type="PANTHER" id="PTHR12856">
    <property type="entry name" value="TRANSCRIPTION INITIATION FACTOR IIH-RELATED"/>
    <property type="match status" value="1"/>
</dbReference>
<dbReference type="Pfam" id="PF08567">
    <property type="entry name" value="PH_TFIIH"/>
    <property type="match status" value="1"/>
</dbReference>
<dbReference type="Gene3D" id="2.30.29.30">
    <property type="entry name" value="Pleckstrin-homology domain (PH domain)/Phosphotyrosine-binding domain (PTB)"/>
    <property type="match status" value="1"/>
</dbReference>